<evidence type="ECO:0000256" key="3">
    <source>
        <dbReference type="ARBA" id="ARBA00022490"/>
    </source>
</evidence>
<evidence type="ECO:0000313" key="10">
    <source>
        <dbReference type="EMBL" id="NWI94079.1"/>
    </source>
</evidence>
<feature type="coiled-coil region" evidence="9">
    <location>
        <begin position="179"/>
        <end position="206"/>
    </location>
</feature>
<evidence type="ECO:0000256" key="4">
    <source>
        <dbReference type="ARBA" id="ARBA00022574"/>
    </source>
</evidence>
<keyword evidence="3" id="KW-0963">Cytoplasm</keyword>
<dbReference type="EMBL" id="WEKX01020845">
    <property type="protein sequence ID" value="NWI94079.1"/>
    <property type="molecule type" value="Genomic_DNA"/>
</dbReference>
<dbReference type="Proteomes" id="UP000633448">
    <property type="component" value="Unassembled WGS sequence"/>
</dbReference>
<feature type="non-terminal residue" evidence="10">
    <location>
        <position position="301"/>
    </location>
</feature>
<keyword evidence="5" id="KW-0677">Repeat</keyword>
<keyword evidence="6 9" id="KW-0175">Coiled coil</keyword>
<evidence type="ECO:0000256" key="9">
    <source>
        <dbReference type="SAM" id="Coils"/>
    </source>
</evidence>
<dbReference type="OrthoDB" id="535167at2759"/>
<keyword evidence="8" id="KW-0966">Cell projection</keyword>
<evidence type="ECO:0000256" key="1">
    <source>
        <dbReference type="ARBA" id="ARBA00004138"/>
    </source>
</evidence>
<feature type="coiled-coil region" evidence="9">
    <location>
        <begin position="247"/>
        <end position="274"/>
    </location>
</feature>
<sequence>TTRTEMLFDTANPYGNCSGSAEDYEDALSLLMKAMDELDSPEHKPNVLNLPMWKKFCLARRKKMESEQLVKWKALTLAEMEAFLQRRMDENKKLKSQIENIFKELTWLQQEKMKLEQNVVVQFLLKQGQVELGSAEIPEYSDAILIKKSVVEELNSSIAHQGEKKMAAIKKCKDLSKGIFQLEWEHKKMKMQIENLKEKAQDIVKLPISKDCQPFRTVMNYDAHIAQHISKMEQTLEVMDKVHKKNVKKHQKRIRELKKSIRLKEQSNDELSLQLREMLVSVSEMRHVFEAADTQDISENI</sequence>
<dbReference type="PANTHER" id="PTHR14885:SF1">
    <property type="entry name" value="CILIA- AND FLAGELLA-ASSOCIATED PROTEIN 43"/>
    <property type="match status" value="1"/>
</dbReference>
<feature type="coiled-coil region" evidence="9">
    <location>
        <begin position="84"/>
        <end position="118"/>
    </location>
</feature>
<reference evidence="10" key="1">
    <citation type="submission" date="2019-10" db="EMBL/GenBank/DDBJ databases">
        <title>Bird 10,000 Genomes (B10K) Project - Family phase.</title>
        <authorList>
            <person name="Zhang G."/>
        </authorList>
    </citation>
    <scope>NUCLEOTIDE SEQUENCE</scope>
    <source>
        <strain evidence="10">B10K-DU-002-53</strain>
        <tissue evidence="10">Muscle</tissue>
    </source>
</reference>
<evidence type="ECO:0000256" key="5">
    <source>
        <dbReference type="ARBA" id="ARBA00022737"/>
    </source>
</evidence>
<keyword evidence="4" id="KW-0853">WD repeat</keyword>
<evidence type="ECO:0000256" key="8">
    <source>
        <dbReference type="ARBA" id="ARBA00023273"/>
    </source>
</evidence>
<accession>A0A851FH44</accession>
<dbReference type="PANTHER" id="PTHR14885">
    <property type="entry name" value="CILIA- AND FLAGELLA-ASSOCIATED PROTEIN 43-RELATED"/>
    <property type="match status" value="1"/>
</dbReference>
<name>A0A851FH44_PITSO</name>
<evidence type="ECO:0000256" key="7">
    <source>
        <dbReference type="ARBA" id="ARBA00023212"/>
    </source>
</evidence>
<protein>
    <submittedName>
        <fullName evidence="10">CFA43 protein</fullName>
    </submittedName>
</protein>
<comment type="caution">
    <text evidence="10">The sequence shown here is derived from an EMBL/GenBank/DDBJ whole genome shotgun (WGS) entry which is preliminary data.</text>
</comment>
<feature type="non-terminal residue" evidence="10">
    <location>
        <position position="1"/>
    </location>
</feature>
<dbReference type="AlphaFoldDB" id="A0A851FH44"/>
<evidence type="ECO:0000256" key="6">
    <source>
        <dbReference type="ARBA" id="ARBA00023054"/>
    </source>
</evidence>
<keyword evidence="7" id="KW-0206">Cytoskeleton</keyword>
<evidence type="ECO:0000313" key="11">
    <source>
        <dbReference type="Proteomes" id="UP000633448"/>
    </source>
</evidence>
<proteinExistence type="predicted"/>
<keyword evidence="11" id="KW-1185">Reference proteome</keyword>
<dbReference type="GO" id="GO:0007288">
    <property type="term" value="P:sperm axoneme assembly"/>
    <property type="evidence" value="ECO:0007669"/>
    <property type="project" value="TreeGrafter"/>
</dbReference>
<comment type="subcellular location">
    <subcellularLocation>
        <location evidence="1">Cell projection</location>
        <location evidence="1">Cilium</location>
    </subcellularLocation>
    <subcellularLocation>
        <location evidence="2">Cytoplasm</location>
        <location evidence="2">Cytoskeleton</location>
    </subcellularLocation>
</comment>
<gene>
    <name evidence="10" type="primary">Cfap43_1</name>
    <name evidence="10" type="ORF">PITSOR_R07677</name>
</gene>
<organism evidence="10 11">
    <name type="scientific">Pitta sordida</name>
    <name type="common">Hooded pitta</name>
    <dbReference type="NCBI Taxonomy" id="9163"/>
    <lineage>
        <taxon>Eukaryota</taxon>
        <taxon>Metazoa</taxon>
        <taxon>Chordata</taxon>
        <taxon>Craniata</taxon>
        <taxon>Vertebrata</taxon>
        <taxon>Euteleostomi</taxon>
        <taxon>Archelosauria</taxon>
        <taxon>Archosauria</taxon>
        <taxon>Dinosauria</taxon>
        <taxon>Saurischia</taxon>
        <taxon>Theropoda</taxon>
        <taxon>Coelurosauria</taxon>
        <taxon>Aves</taxon>
        <taxon>Neognathae</taxon>
        <taxon>Neoaves</taxon>
        <taxon>Telluraves</taxon>
        <taxon>Australaves</taxon>
        <taxon>Passeriformes</taxon>
        <taxon>Pittidae</taxon>
        <taxon>Pitta</taxon>
    </lineage>
</organism>
<dbReference type="Pfam" id="PF25828">
    <property type="entry name" value="CC_Cfap43"/>
    <property type="match status" value="1"/>
</dbReference>
<evidence type="ECO:0000256" key="2">
    <source>
        <dbReference type="ARBA" id="ARBA00004245"/>
    </source>
</evidence>
<dbReference type="GO" id="GO:0005930">
    <property type="term" value="C:axoneme"/>
    <property type="evidence" value="ECO:0007669"/>
    <property type="project" value="TreeGrafter"/>
</dbReference>